<feature type="region of interest" description="Disordered" evidence="14">
    <location>
        <begin position="125"/>
        <end position="152"/>
    </location>
</feature>
<evidence type="ECO:0000256" key="1">
    <source>
        <dbReference type="ARBA" id="ARBA00004123"/>
    </source>
</evidence>
<evidence type="ECO:0000256" key="12">
    <source>
        <dbReference type="ARBA" id="ARBA00032583"/>
    </source>
</evidence>
<reference evidence="15" key="1">
    <citation type="journal article" date="2023" name="Mol. Phylogenet. Evol.">
        <title>Genome-scale phylogeny and comparative genomics of the fungal order Sordariales.</title>
        <authorList>
            <person name="Hensen N."/>
            <person name="Bonometti L."/>
            <person name="Westerberg I."/>
            <person name="Brannstrom I.O."/>
            <person name="Guillou S."/>
            <person name="Cros-Aarteil S."/>
            <person name="Calhoun S."/>
            <person name="Haridas S."/>
            <person name="Kuo A."/>
            <person name="Mondo S."/>
            <person name="Pangilinan J."/>
            <person name="Riley R."/>
            <person name="LaButti K."/>
            <person name="Andreopoulos B."/>
            <person name="Lipzen A."/>
            <person name="Chen C."/>
            <person name="Yan M."/>
            <person name="Daum C."/>
            <person name="Ng V."/>
            <person name="Clum A."/>
            <person name="Steindorff A."/>
            <person name="Ohm R.A."/>
            <person name="Martin F."/>
            <person name="Silar P."/>
            <person name="Natvig D.O."/>
            <person name="Lalanne C."/>
            <person name="Gautier V."/>
            <person name="Ament-Velasquez S.L."/>
            <person name="Kruys A."/>
            <person name="Hutchinson M.I."/>
            <person name="Powell A.J."/>
            <person name="Barry K."/>
            <person name="Miller A.N."/>
            <person name="Grigoriev I.V."/>
            <person name="Debuchy R."/>
            <person name="Gladieux P."/>
            <person name="Hiltunen Thoren M."/>
            <person name="Johannesson H."/>
        </authorList>
    </citation>
    <scope>NUCLEOTIDE SEQUENCE</scope>
    <source>
        <strain evidence="15">CBS 168.71</strain>
    </source>
</reference>
<dbReference type="PANTHER" id="PTHR28262">
    <property type="entry name" value="DASH COMPLEX SUBUNIT SPC19"/>
    <property type="match status" value="1"/>
</dbReference>
<keyword evidence="13" id="KW-0175">Coiled coil</keyword>
<evidence type="ECO:0000313" key="15">
    <source>
        <dbReference type="EMBL" id="KAK3290252.1"/>
    </source>
</evidence>
<evidence type="ECO:0000256" key="10">
    <source>
        <dbReference type="ARBA" id="ARBA00023242"/>
    </source>
</evidence>
<evidence type="ECO:0000256" key="6">
    <source>
        <dbReference type="ARBA" id="ARBA00022454"/>
    </source>
</evidence>
<keyword evidence="10" id="KW-0539">Nucleus</keyword>
<accession>A0AAE0LM51</accession>
<dbReference type="RefSeq" id="XP_062653766.1">
    <property type="nucleotide sequence ID" value="XM_062808510.1"/>
</dbReference>
<dbReference type="GO" id="GO:0008608">
    <property type="term" value="P:attachment of spindle microtubules to kinetochore"/>
    <property type="evidence" value="ECO:0007669"/>
    <property type="project" value="InterPro"/>
</dbReference>
<comment type="subcellular location">
    <subcellularLocation>
        <location evidence="3">Chromosome</location>
        <location evidence="3">Centromere</location>
        <location evidence="3">Kinetochore</location>
    </subcellularLocation>
    <subcellularLocation>
        <location evidence="2">Cytoplasm</location>
        <location evidence="2">Cytoskeleton</location>
        <location evidence="2">Spindle</location>
    </subcellularLocation>
    <subcellularLocation>
        <location evidence="1">Nucleus</location>
    </subcellularLocation>
</comment>
<evidence type="ECO:0000256" key="8">
    <source>
        <dbReference type="ARBA" id="ARBA00022838"/>
    </source>
</evidence>
<comment type="caution">
    <text evidence="15">The sequence shown here is derived from an EMBL/GenBank/DDBJ whole genome shotgun (WGS) entry which is preliminary data.</text>
</comment>
<keyword evidence="6" id="KW-0158">Chromosome</keyword>
<dbReference type="EMBL" id="JAUEPN010000014">
    <property type="protein sequence ID" value="KAK3290252.1"/>
    <property type="molecule type" value="Genomic_DNA"/>
</dbReference>
<comment type="similarity">
    <text evidence="4">Belongs to the DASH complex SPC19 family.</text>
</comment>
<dbReference type="GeneID" id="87845458"/>
<protein>
    <recommendedName>
        <fullName evidence="5">DASH complex subunit SPC19</fullName>
    </recommendedName>
    <alternativeName>
        <fullName evidence="12">Outer kinetochore protein SPC19</fullName>
    </alternativeName>
</protein>
<dbReference type="InterPro" id="IPR013251">
    <property type="entry name" value="DASH_Spc19"/>
</dbReference>
<evidence type="ECO:0000256" key="2">
    <source>
        <dbReference type="ARBA" id="ARBA00004186"/>
    </source>
</evidence>
<evidence type="ECO:0000256" key="11">
    <source>
        <dbReference type="ARBA" id="ARBA00023328"/>
    </source>
</evidence>
<dbReference type="PANTHER" id="PTHR28262:SF1">
    <property type="entry name" value="DASH COMPLEX SUBUNIT SPC19"/>
    <property type="match status" value="1"/>
</dbReference>
<evidence type="ECO:0000256" key="5">
    <source>
        <dbReference type="ARBA" id="ARBA00016329"/>
    </source>
</evidence>
<keyword evidence="8" id="KW-0995">Kinetochore</keyword>
<keyword evidence="16" id="KW-1185">Reference proteome</keyword>
<proteinExistence type="inferred from homology"/>
<gene>
    <name evidence="15" type="ORF">B0H64DRAFT_61307</name>
</gene>
<sequence length="194" mass="21069">MSTPNPAPTYSDCVSSLRTSLSFLESSVTTLGTGVQDFPRLTSVLKTVRHYELIPQPTLAAAESSLRDEIGPFVALLLDRADKHLERQARRIETLKARADLNAGRLSRYPNEQRQQQQLGFGAGVKGATARGKAPAGGSGSGSGSGKGRTLDGGAALRAKVVRQRKEALQYSVERLELEVLQKERELRVRLEQA</sequence>
<evidence type="ECO:0000256" key="14">
    <source>
        <dbReference type="SAM" id="MobiDB-lite"/>
    </source>
</evidence>
<evidence type="ECO:0000256" key="7">
    <source>
        <dbReference type="ARBA" id="ARBA00022490"/>
    </source>
</evidence>
<feature type="coiled-coil region" evidence="13">
    <location>
        <begin position="159"/>
        <end position="193"/>
    </location>
</feature>
<dbReference type="GO" id="GO:0042729">
    <property type="term" value="C:DASH complex"/>
    <property type="evidence" value="ECO:0007669"/>
    <property type="project" value="InterPro"/>
</dbReference>
<keyword evidence="9" id="KW-0206">Cytoskeleton</keyword>
<keyword evidence="11" id="KW-0137">Centromere</keyword>
<evidence type="ECO:0000256" key="3">
    <source>
        <dbReference type="ARBA" id="ARBA00004629"/>
    </source>
</evidence>
<dbReference type="Proteomes" id="UP001278766">
    <property type="component" value="Unassembled WGS sequence"/>
</dbReference>
<evidence type="ECO:0000313" key="16">
    <source>
        <dbReference type="Proteomes" id="UP001278766"/>
    </source>
</evidence>
<organism evidence="15 16">
    <name type="scientific">Chaetomium fimeti</name>
    <dbReference type="NCBI Taxonomy" id="1854472"/>
    <lineage>
        <taxon>Eukaryota</taxon>
        <taxon>Fungi</taxon>
        <taxon>Dikarya</taxon>
        <taxon>Ascomycota</taxon>
        <taxon>Pezizomycotina</taxon>
        <taxon>Sordariomycetes</taxon>
        <taxon>Sordariomycetidae</taxon>
        <taxon>Sordariales</taxon>
        <taxon>Chaetomiaceae</taxon>
        <taxon>Chaetomium</taxon>
    </lineage>
</organism>
<dbReference type="Pfam" id="PF08287">
    <property type="entry name" value="DASH_Spc19"/>
    <property type="match status" value="1"/>
</dbReference>
<keyword evidence="7" id="KW-0963">Cytoplasm</keyword>
<evidence type="ECO:0000256" key="4">
    <source>
        <dbReference type="ARBA" id="ARBA00008952"/>
    </source>
</evidence>
<evidence type="ECO:0000256" key="9">
    <source>
        <dbReference type="ARBA" id="ARBA00023212"/>
    </source>
</evidence>
<evidence type="ECO:0000256" key="13">
    <source>
        <dbReference type="SAM" id="Coils"/>
    </source>
</evidence>
<name>A0AAE0LM51_9PEZI</name>
<reference evidence="15" key="2">
    <citation type="submission" date="2023-06" db="EMBL/GenBank/DDBJ databases">
        <authorList>
            <consortium name="Lawrence Berkeley National Laboratory"/>
            <person name="Haridas S."/>
            <person name="Hensen N."/>
            <person name="Bonometti L."/>
            <person name="Westerberg I."/>
            <person name="Brannstrom I.O."/>
            <person name="Guillou S."/>
            <person name="Cros-Aarteil S."/>
            <person name="Calhoun S."/>
            <person name="Kuo A."/>
            <person name="Mondo S."/>
            <person name="Pangilinan J."/>
            <person name="Riley R."/>
            <person name="Labutti K."/>
            <person name="Andreopoulos B."/>
            <person name="Lipzen A."/>
            <person name="Chen C."/>
            <person name="Yanf M."/>
            <person name="Daum C."/>
            <person name="Ng V."/>
            <person name="Clum A."/>
            <person name="Steindorff A."/>
            <person name="Ohm R."/>
            <person name="Martin F."/>
            <person name="Silar P."/>
            <person name="Natvig D."/>
            <person name="Lalanne C."/>
            <person name="Gautier V."/>
            <person name="Ament-Velasquez S.L."/>
            <person name="Kruys A."/>
            <person name="Hutchinson M.I."/>
            <person name="Powell A.J."/>
            <person name="Barry K."/>
            <person name="Miller A.N."/>
            <person name="Grigoriev I.V."/>
            <person name="Debuchy R."/>
            <person name="Gladieux P."/>
            <person name="Thoren M.H."/>
            <person name="Johannesson H."/>
        </authorList>
    </citation>
    <scope>NUCLEOTIDE SEQUENCE</scope>
    <source>
        <strain evidence="15">CBS 168.71</strain>
    </source>
</reference>
<dbReference type="AlphaFoldDB" id="A0AAE0LM51"/>
<dbReference type="GO" id="GO:0005876">
    <property type="term" value="C:spindle microtubule"/>
    <property type="evidence" value="ECO:0007669"/>
    <property type="project" value="InterPro"/>
</dbReference>
<feature type="compositionally biased region" description="Gly residues" evidence="14">
    <location>
        <begin position="135"/>
        <end position="147"/>
    </location>
</feature>